<comment type="caution">
    <text evidence="1">The sequence shown here is derived from an EMBL/GenBank/DDBJ whole genome shotgun (WGS) entry which is preliminary data.</text>
</comment>
<gene>
    <name evidence="1" type="ORF">V1525DRAFT_408459</name>
</gene>
<organism evidence="1 2">
    <name type="scientific">Lipomyces kononenkoae</name>
    <name type="common">Yeast</name>
    <dbReference type="NCBI Taxonomy" id="34357"/>
    <lineage>
        <taxon>Eukaryota</taxon>
        <taxon>Fungi</taxon>
        <taxon>Dikarya</taxon>
        <taxon>Ascomycota</taxon>
        <taxon>Saccharomycotina</taxon>
        <taxon>Lipomycetes</taxon>
        <taxon>Lipomycetales</taxon>
        <taxon>Lipomycetaceae</taxon>
        <taxon>Lipomyces</taxon>
    </lineage>
</organism>
<name>A0ACC3SX30_LIPKO</name>
<reference evidence="2" key="1">
    <citation type="journal article" date="2024" name="Front. Bioeng. Biotechnol.">
        <title>Genome-scale model development and genomic sequencing of the oleaginous clade Lipomyces.</title>
        <authorList>
            <person name="Czajka J.J."/>
            <person name="Han Y."/>
            <person name="Kim J."/>
            <person name="Mondo S.J."/>
            <person name="Hofstad B.A."/>
            <person name="Robles A."/>
            <person name="Haridas S."/>
            <person name="Riley R."/>
            <person name="LaButti K."/>
            <person name="Pangilinan J."/>
            <person name="Andreopoulos W."/>
            <person name="Lipzen A."/>
            <person name="Yan J."/>
            <person name="Wang M."/>
            <person name="Ng V."/>
            <person name="Grigoriev I.V."/>
            <person name="Spatafora J.W."/>
            <person name="Magnuson J.K."/>
            <person name="Baker S.E."/>
            <person name="Pomraning K.R."/>
        </authorList>
    </citation>
    <scope>NUCLEOTIDE SEQUENCE [LARGE SCALE GENOMIC DNA]</scope>
    <source>
        <strain evidence="2">CBS 7786</strain>
    </source>
</reference>
<protein>
    <submittedName>
        <fullName evidence="1">Cyclin-like protein</fullName>
    </submittedName>
</protein>
<dbReference type="EMBL" id="MU971400">
    <property type="protein sequence ID" value="KAK9235926.1"/>
    <property type="molecule type" value="Genomic_DNA"/>
</dbReference>
<dbReference type="Proteomes" id="UP001433508">
    <property type="component" value="Unassembled WGS sequence"/>
</dbReference>
<evidence type="ECO:0000313" key="2">
    <source>
        <dbReference type="Proteomes" id="UP001433508"/>
    </source>
</evidence>
<proteinExistence type="predicted"/>
<evidence type="ECO:0000313" key="1">
    <source>
        <dbReference type="EMBL" id="KAK9235926.1"/>
    </source>
</evidence>
<accession>A0ACC3SX30</accession>
<sequence>MEPPKRTALTRLTNALATPSQLQLSQTRGLSESLLSSLHYVGGSLTQVAGAILNIPAPTIATSAIIFHRFHLVAGFLEPSIPDTVAACLYIASKACEFPLRPGEILAAVDTASQDPLAAGGKRISKRKCTRANTETLDHWELRILTTLAFDLHVVTPYTLCLEYLVAANVDKVRQKIIAQRAWNYINDTMKTKICILHQPNVIAVTAIWLAVREADVELLDGEKWWEAFDVDTEDMGHLLLLLRQGRDIATRERDRIRSGQKPTLTIEDVKARILEEANLSSR</sequence>
<keyword evidence="2" id="KW-1185">Reference proteome</keyword>